<dbReference type="AlphaFoldDB" id="A0A2T4CJ46"/>
<proteinExistence type="predicted"/>
<gene>
    <name evidence="2" type="ORF">M440DRAFT_1387954</name>
</gene>
<feature type="compositionally biased region" description="Polar residues" evidence="1">
    <location>
        <begin position="270"/>
        <end position="282"/>
    </location>
</feature>
<evidence type="ECO:0000313" key="2">
    <source>
        <dbReference type="EMBL" id="PTB81564.1"/>
    </source>
</evidence>
<organism evidence="2 3">
    <name type="scientific">Trichoderma longibrachiatum ATCC 18648</name>
    <dbReference type="NCBI Taxonomy" id="983965"/>
    <lineage>
        <taxon>Eukaryota</taxon>
        <taxon>Fungi</taxon>
        <taxon>Dikarya</taxon>
        <taxon>Ascomycota</taxon>
        <taxon>Pezizomycotina</taxon>
        <taxon>Sordariomycetes</taxon>
        <taxon>Hypocreomycetidae</taxon>
        <taxon>Hypocreales</taxon>
        <taxon>Hypocreaceae</taxon>
        <taxon>Trichoderma</taxon>
    </lineage>
</organism>
<accession>A0A2T4CJ46</accession>
<dbReference type="OrthoDB" id="10613302at2759"/>
<reference evidence="2 3" key="1">
    <citation type="submission" date="2016-07" db="EMBL/GenBank/DDBJ databases">
        <title>Multiple horizontal gene transfer events from other fungi enriched the ability of initially mycotrophic Trichoderma (Ascomycota) to feed on dead plant biomass.</title>
        <authorList>
            <consortium name="DOE Joint Genome Institute"/>
            <person name="Aerts A."/>
            <person name="Atanasova L."/>
            <person name="Chenthamara K."/>
            <person name="Zhang J."/>
            <person name="Grujic M."/>
            <person name="Henrissat B."/>
            <person name="Kuo A."/>
            <person name="Salamov A."/>
            <person name="Lipzen A."/>
            <person name="Labutti K."/>
            <person name="Barry K."/>
            <person name="Miao Y."/>
            <person name="Rahimi M.J."/>
            <person name="Shen Q."/>
            <person name="Grigoriev I.V."/>
            <person name="Kubicek C.P."/>
            <person name="Druzhinina I.S."/>
        </authorList>
    </citation>
    <scope>NUCLEOTIDE SEQUENCE [LARGE SCALE GENOMIC DNA]</scope>
    <source>
        <strain evidence="2 3">ATCC 18648</strain>
    </source>
</reference>
<dbReference type="Proteomes" id="UP000240760">
    <property type="component" value="Unassembled WGS sequence"/>
</dbReference>
<name>A0A2T4CJ46_TRILO</name>
<keyword evidence="3" id="KW-1185">Reference proteome</keyword>
<evidence type="ECO:0000256" key="1">
    <source>
        <dbReference type="SAM" id="MobiDB-lite"/>
    </source>
</evidence>
<evidence type="ECO:0000313" key="3">
    <source>
        <dbReference type="Proteomes" id="UP000240760"/>
    </source>
</evidence>
<sequence>MEGICGCQLRAPLSIGDSPGAPKQIRMQRSVVWSQMKRMDAIPQSYLDSPTIEMNNGKDKKNLMQRGRDITRREAAFSNPPRPEAGGQILAGIIQPWKRSNQSIGGENSVVVNEVDHRTVEALDCYYRQPQLLTVVSGRQRPPMLPGSLFESRKTVCQQDVQLLRWHTPVPRPGCLEPVCSVLVRSIVCRCQRALAPASKGAAEILPQAVDAAGSASSFGEGGKRSFFPLGLSSTAILDAGGVGCQLRARAVWASGIGMELNAAGRKETGQGSRASKQSVAGQRSAREPGGQPLQSGSIVQALVHHHLANHPALPAFPRRYSAN</sequence>
<dbReference type="EMBL" id="KZ679126">
    <property type="protein sequence ID" value="PTB81564.1"/>
    <property type="molecule type" value="Genomic_DNA"/>
</dbReference>
<protein>
    <submittedName>
        <fullName evidence="2">Uncharacterized protein</fullName>
    </submittedName>
</protein>
<feature type="region of interest" description="Disordered" evidence="1">
    <location>
        <begin position="265"/>
        <end position="295"/>
    </location>
</feature>